<comment type="caution">
    <text evidence="1">The sequence shown here is derived from an EMBL/GenBank/DDBJ whole genome shotgun (WGS) entry which is preliminary data.</text>
</comment>
<evidence type="ECO:0000313" key="1">
    <source>
        <dbReference type="EMBL" id="GAA0579494.1"/>
    </source>
</evidence>
<organism evidence="1 2">
    <name type="scientific">Rhizomicrobium electricum</name>
    <dbReference type="NCBI Taxonomy" id="480070"/>
    <lineage>
        <taxon>Bacteria</taxon>
        <taxon>Pseudomonadati</taxon>
        <taxon>Pseudomonadota</taxon>
        <taxon>Alphaproteobacteria</taxon>
        <taxon>Micropepsales</taxon>
        <taxon>Micropepsaceae</taxon>
        <taxon>Rhizomicrobium</taxon>
    </lineage>
</organism>
<dbReference type="EMBL" id="BAAADD010000008">
    <property type="protein sequence ID" value="GAA0579494.1"/>
    <property type="molecule type" value="Genomic_DNA"/>
</dbReference>
<evidence type="ECO:0000313" key="2">
    <source>
        <dbReference type="Proteomes" id="UP001499951"/>
    </source>
</evidence>
<proteinExistence type="predicted"/>
<dbReference type="RefSeq" id="WP_166936914.1">
    <property type="nucleotide sequence ID" value="NZ_BAAADD010000008.1"/>
</dbReference>
<sequence>MTNQPLSDPKSDAVSLLEAELAETLAAVGSSFAEVRKFDESNGRSLDEFGHKRSAAVNDAVRLLAVSAELGNAIAKIRGRSSHNINVLHGDIWPPPSRPVAKPQTVEDAIPSQDSLDEAIAKTIACHCKDGGGTPAEK</sequence>
<protein>
    <submittedName>
        <fullName evidence="1">Uncharacterized protein</fullName>
    </submittedName>
</protein>
<dbReference type="Proteomes" id="UP001499951">
    <property type="component" value="Unassembled WGS sequence"/>
</dbReference>
<accession>A0ABN1F0Y7</accession>
<name>A0ABN1F0Y7_9PROT</name>
<reference evidence="1 2" key="1">
    <citation type="journal article" date="2019" name="Int. J. Syst. Evol. Microbiol.">
        <title>The Global Catalogue of Microorganisms (GCM) 10K type strain sequencing project: providing services to taxonomists for standard genome sequencing and annotation.</title>
        <authorList>
            <consortium name="The Broad Institute Genomics Platform"/>
            <consortium name="The Broad Institute Genome Sequencing Center for Infectious Disease"/>
            <person name="Wu L."/>
            <person name="Ma J."/>
        </authorList>
    </citation>
    <scope>NUCLEOTIDE SEQUENCE [LARGE SCALE GENOMIC DNA]</scope>
    <source>
        <strain evidence="1 2">JCM 15089</strain>
    </source>
</reference>
<gene>
    <name evidence="1" type="ORF">GCM10008942_30490</name>
</gene>
<keyword evidence="2" id="KW-1185">Reference proteome</keyword>